<reference evidence="2 3" key="1">
    <citation type="submission" date="2020-10" db="EMBL/GenBank/DDBJ databases">
        <title>Complete genome sequence of Paludibaculum fermentans P105T, a facultatively anaerobic acidobacterium capable of dissimilatory Fe(III) reduction.</title>
        <authorList>
            <person name="Dedysh S.N."/>
            <person name="Beletsky A.V."/>
            <person name="Kulichevskaya I.S."/>
            <person name="Mardanov A.V."/>
            <person name="Ravin N.V."/>
        </authorList>
    </citation>
    <scope>NUCLEOTIDE SEQUENCE [LARGE SCALE GENOMIC DNA]</scope>
    <source>
        <strain evidence="2 3">P105</strain>
    </source>
</reference>
<accession>A0A7S7SN15</accession>
<evidence type="ECO:0000256" key="1">
    <source>
        <dbReference type="SAM" id="Phobius"/>
    </source>
</evidence>
<feature type="transmembrane region" description="Helical" evidence="1">
    <location>
        <begin position="148"/>
        <end position="168"/>
    </location>
</feature>
<name>A0A7S7SN15_PALFE</name>
<dbReference type="KEGG" id="pfer:IRI77_11280"/>
<evidence type="ECO:0000313" key="2">
    <source>
        <dbReference type="EMBL" id="QOY90503.1"/>
    </source>
</evidence>
<evidence type="ECO:0000313" key="3">
    <source>
        <dbReference type="Proteomes" id="UP000593892"/>
    </source>
</evidence>
<keyword evidence="1" id="KW-1133">Transmembrane helix</keyword>
<proteinExistence type="predicted"/>
<keyword evidence="1" id="KW-0472">Membrane</keyword>
<dbReference type="EMBL" id="CP063849">
    <property type="protein sequence ID" value="QOY90503.1"/>
    <property type="molecule type" value="Genomic_DNA"/>
</dbReference>
<organism evidence="2 3">
    <name type="scientific">Paludibaculum fermentans</name>
    <dbReference type="NCBI Taxonomy" id="1473598"/>
    <lineage>
        <taxon>Bacteria</taxon>
        <taxon>Pseudomonadati</taxon>
        <taxon>Acidobacteriota</taxon>
        <taxon>Terriglobia</taxon>
        <taxon>Bryobacterales</taxon>
        <taxon>Bryobacteraceae</taxon>
        <taxon>Paludibaculum</taxon>
    </lineage>
</organism>
<dbReference type="RefSeq" id="WP_194452166.1">
    <property type="nucleotide sequence ID" value="NZ_CP063849.1"/>
</dbReference>
<gene>
    <name evidence="2" type="ORF">IRI77_11280</name>
</gene>
<keyword evidence="1" id="KW-0812">Transmembrane</keyword>
<sequence length="175" mass="19108">MTSLWLALLLASKGAAPVPHSVTLIDDAVKVGASKIRTLDIDLPVEPARIVCSFEVLQGGSGVRVVLLKREDAQRWLRGEAHEVEASTPFARGGAFSHKPAEPDHYQIVLDNRMEGRTAAEVHLLVRVLYGEAGSGPVRAAEPRRGQVLVWGSMLLFAAIAATFTFRFKQNLDRE</sequence>
<protein>
    <submittedName>
        <fullName evidence="2">Uncharacterized protein</fullName>
    </submittedName>
</protein>
<dbReference type="Proteomes" id="UP000593892">
    <property type="component" value="Chromosome"/>
</dbReference>
<dbReference type="AlphaFoldDB" id="A0A7S7SN15"/>
<keyword evidence="3" id="KW-1185">Reference proteome</keyword>